<organism evidence="12 13">
    <name type="scientific">Diversispora epigaea</name>
    <dbReference type="NCBI Taxonomy" id="1348612"/>
    <lineage>
        <taxon>Eukaryota</taxon>
        <taxon>Fungi</taxon>
        <taxon>Fungi incertae sedis</taxon>
        <taxon>Mucoromycota</taxon>
        <taxon>Glomeromycotina</taxon>
        <taxon>Glomeromycetes</taxon>
        <taxon>Diversisporales</taxon>
        <taxon>Diversisporaceae</taxon>
        <taxon>Diversispora</taxon>
    </lineage>
</organism>
<dbReference type="GO" id="GO:0015031">
    <property type="term" value="P:protein transport"/>
    <property type="evidence" value="ECO:0007669"/>
    <property type="project" value="UniProtKB-KW"/>
</dbReference>
<feature type="transmembrane region" description="Helical" evidence="11">
    <location>
        <begin position="64"/>
        <end position="83"/>
    </location>
</feature>
<keyword evidence="9 11" id="KW-0472">Membrane</keyword>
<dbReference type="GO" id="GO:0005789">
    <property type="term" value="C:endoplasmic reticulum membrane"/>
    <property type="evidence" value="ECO:0007669"/>
    <property type="project" value="UniProtKB-SubCell"/>
</dbReference>
<gene>
    <name evidence="12" type="ORF">Glove_187g36</name>
</gene>
<evidence type="ECO:0000313" key="12">
    <source>
        <dbReference type="EMBL" id="RHZ76916.1"/>
    </source>
</evidence>
<dbReference type="AlphaFoldDB" id="A0A397IT23"/>
<dbReference type="PRINTS" id="PR00660">
    <property type="entry name" value="ERLUMENR"/>
</dbReference>
<dbReference type="EMBL" id="PQFF01000177">
    <property type="protein sequence ID" value="RHZ76916.1"/>
    <property type="molecule type" value="Genomic_DNA"/>
</dbReference>
<evidence type="ECO:0000256" key="7">
    <source>
        <dbReference type="ARBA" id="ARBA00022927"/>
    </source>
</evidence>
<dbReference type="PANTHER" id="PTHR10585">
    <property type="entry name" value="ER LUMEN PROTEIN RETAINING RECEPTOR"/>
    <property type="match status" value="1"/>
</dbReference>
<evidence type="ECO:0000256" key="2">
    <source>
        <dbReference type="ARBA" id="ARBA00010120"/>
    </source>
</evidence>
<dbReference type="InterPro" id="IPR000133">
    <property type="entry name" value="ER_ret_rcpt"/>
</dbReference>
<feature type="transmembrane region" description="Helical" evidence="11">
    <location>
        <begin position="104"/>
        <end position="120"/>
    </location>
</feature>
<keyword evidence="8 11" id="KW-1133">Transmembrane helix</keyword>
<evidence type="ECO:0000256" key="11">
    <source>
        <dbReference type="RuleBase" id="RU000634"/>
    </source>
</evidence>
<keyword evidence="6" id="KW-0931">ER-Golgi transport</keyword>
<keyword evidence="4 11" id="KW-0812">Transmembrane</keyword>
<sequence length="222" mass="26434">MNVFRISADLLHLLSIFILLLKMQKTRSVAGISFKTQLLYTIVFIARYLDLFESHAEKSFELVTLYNIVMKIIFISSSVYTLYLMKKKFRATYDPNTDTFRIEYLLALCLFLALMFNYRFTVMEVLWTFSIYLEAVAILPQLFMLSRTGEAETITTHYLFALGFYRAIYLLNWIWRFHMEDYVDWIVWISGAVQTALYSDFFYIYYKKVLHGEKFVLPKDVV</sequence>
<dbReference type="GO" id="GO:0006621">
    <property type="term" value="P:protein retention in ER lumen"/>
    <property type="evidence" value="ECO:0007669"/>
    <property type="project" value="InterPro"/>
</dbReference>
<keyword evidence="3 11" id="KW-0813">Transport</keyword>
<evidence type="ECO:0000256" key="10">
    <source>
        <dbReference type="ARBA" id="ARBA00023170"/>
    </source>
</evidence>
<comment type="caution">
    <text evidence="12">The sequence shown here is derived from an EMBL/GenBank/DDBJ whole genome shotgun (WGS) entry which is preliminary data.</text>
</comment>
<keyword evidence="7 11" id="KW-0653">Protein transport</keyword>
<evidence type="ECO:0000256" key="9">
    <source>
        <dbReference type="ARBA" id="ARBA00023136"/>
    </source>
</evidence>
<protein>
    <recommendedName>
        <fullName evidence="11">ER lumen protein-retaining receptor</fullName>
    </recommendedName>
</protein>
<dbReference type="STRING" id="1348612.A0A397IT23"/>
<name>A0A397IT23_9GLOM</name>
<keyword evidence="13" id="KW-1185">Reference proteome</keyword>
<evidence type="ECO:0000256" key="6">
    <source>
        <dbReference type="ARBA" id="ARBA00022892"/>
    </source>
</evidence>
<feature type="transmembrane region" description="Helical" evidence="11">
    <location>
        <begin position="157"/>
        <end position="175"/>
    </location>
</feature>
<dbReference type="Pfam" id="PF00810">
    <property type="entry name" value="ER_lumen_recept"/>
    <property type="match status" value="1"/>
</dbReference>
<dbReference type="OrthoDB" id="7694678at2759"/>
<keyword evidence="5 11" id="KW-0256">Endoplasmic reticulum</keyword>
<dbReference type="Proteomes" id="UP000266861">
    <property type="component" value="Unassembled WGS sequence"/>
</dbReference>
<dbReference type="PROSITE" id="PS00952">
    <property type="entry name" value="ER_LUMEN_RECEPTOR_2"/>
    <property type="match status" value="1"/>
</dbReference>
<evidence type="ECO:0000256" key="3">
    <source>
        <dbReference type="ARBA" id="ARBA00022448"/>
    </source>
</evidence>
<evidence type="ECO:0000256" key="5">
    <source>
        <dbReference type="ARBA" id="ARBA00022824"/>
    </source>
</evidence>
<evidence type="ECO:0000256" key="4">
    <source>
        <dbReference type="ARBA" id="ARBA00022692"/>
    </source>
</evidence>
<evidence type="ECO:0000256" key="1">
    <source>
        <dbReference type="ARBA" id="ARBA00004477"/>
    </source>
</evidence>
<feature type="transmembrane region" description="Helical" evidence="11">
    <location>
        <begin position="187"/>
        <end position="206"/>
    </location>
</feature>
<dbReference type="GO" id="GO:0046923">
    <property type="term" value="F:ER retention sequence binding"/>
    <property type="evidence" value="ECO:0007669"/>
    <property type="project" value="InterPro"/>
</dbReference>
<comment type="subcellular location">
    <subcellularLocation>
        <location evidence="1 11">Endoplasmic reticulum membrane</location>
        <topology evidence="1 11">Multi-pass membrane protein</topology>
    </subcellularLocation>
</comment>
<feature type="transmembrane region" description="Helical" evidence="11">
    <location>
        <begin position="29"/>
        <end position="49"/>
    </location>
</feature>
<dbReference type="PROSITE" id="PS00951">
    <property type="entry name" value="ER_LUMEN_RECEPTOR_1"/>
    <property type="match status" value="1"/>
</dbReference>
<feature type="transmembrane region" description="Helical" evidence="11">
    <location>
        <begin position="6"/>
        <end position="22"/>
    </location>
</feature>
<keyword evidence="10 11" id="KW-0675">Receptor</keyword>
<proteinExistence type="inferred from homology"/>
<reference evidence="12 13" key="1">
    <citation type="submission" date="2018-08" db="EMBL/GenBank/DDBJ databases">
        <title>Genome and evolution of the arbuscular mycorrhizal fungus Diversispora epigaea (formerly Glomus versiforme) and its bacterial endosymbionts.</title>
        <authorList>
            <person name="Sun X."/>
            <person name="Fei Z."/>
            <person name="Harrison M."/>
        </authorList>
    </citation>
    <scope>NUCLEOTIDE SEQUENCE [LARGE SCALE GENOMIC DNA]</scope>
    <source>
        <strain evidence="12 13">IT104</strain>
    </source>
</reference>
<evidence type="ECO:0000256" key="8">
    <source>
        <dbReference type="ARBA" id="ARBA00022989"/>
    </source>
</evidence>
<accession>A0A397IT23</accession>
<dbReference type="GO" id="GO:0016192">
    <property type="term" value="P:vesicle-mediated transport"/>
    <property type="evidence" value="ECO:0007669"/>
    <property type="project" value="UniProtKB-KW"/>
</dbReference>
<evidence type="ECO:0000313" key="13">
    <source>
        <dbReference type="Proteomes" id="UP000266861"/>
    </source>
</evidence>
<comment type="similarity">
    <text evidence="2 11">Belongs to the ERD2 family.</text>
</comment>